<evidence type="ECO:0000256" key="1">
    <source>
        <dbReference type="ARBA" id="ARBA00023015"/>
    </source>
</evidence>
<proteinExistence type="predicted"/>
<reference evidence="8" key="3">
    <citation type="submission" date="2016-03" db="UniProtKB">
        <authorList>
            <consortium name="EnsemblProtists"/>
        </authorList>
    </citation>
    <scope>IDENTIFICATION</scope>
</reference>
<name>L1ICV6_GUITC</name>
<dbReference type="EMBL" id="JH993133">
    <property type="protein sequence ID" value="EKX33670.1"/>
    <property type="molecule type" value="Genomic_DNA"/>
</dbReference>
<keyword evidence="3" id="KW-0804">Transcription</keyword>
<dbReference type="PaxDb" id="55529-EKX33670"/>
<dbReference type="KEGG" id="gtt:GUITHDRAFT_120118"/>
<dbReference type="GO" id="GO:0003677">
    <property type="term" value="F:DNA binding"/>
    <property type="evidence" value="ECO:0007669"/>
    <property type="project" value="UniProtKB-KW"/>
</dbReference>
<dbReference type="Pfam" id="PF02042">
    <property type="entry name" value="RWP-RK"/>
    <property type="match status" value="1"/>
</dbReference>
<keyword evidence="4" id="KW-0539">Nucleus</keyword>
<dbReference type="Proteomes" id="UP000011087">
    <property type="component" value="Unassembled WGS sequence"/>
</dbReference>
<evidence type="ECO:0000259" key="6">
    <source>
        <dbReference type="PROSITE" id="PS51519"/>
    </source>
</evidence>
<feature type="domain" description="RWP-RK" evidence="6">
    <location>
        <begin position="19"/>
        <end position="104"/>
    </location>
</feature>
<dbReference type="InterPro" id="IPR003035">
    <property type="entry name" value="RWP-RK_dom"/>
</dbReference>
<dbReference type="HOGENOM" id="CLU_092984_4_1_1"/>
<evidence type="ECO:0000313" key="7">
    <source>
        <dbReference type="EMBL" id="EKX33670.1"/>
    </source>
</evidence>
<gene>
    <name evidence="7" type="ORF">GUITHDRAFT_120118</name>
</gene>
<evidence type="ECO:0000313" key="8">
    <source>
        <dbReference type="EnsemblProtists" id="EKX33670"/>
    </source>
</evidence>
<sequence length="129" mass="14607">MTTGHSSSSPAACLAVKIVPRKRKFESRNRRPPTLDSADAVRALMHLSQREAAEQLDISLTALKSACKKMGITGWPYTRKEKLAAAKEQQAEKESASLMEEEEERESLTRIFRTWRTMEMLEEVIGLIE</sequence>
<accession>L1ICV6</accession>
<dbReference type="RefSeq" id="XP_005820650.1">
    <property type="nucleotide sequence ID" value="XM_005820593.1"/>
</dbReference>
<keyword evidence="5" id="KW-0175">Coiled coil</keyword>
<evidence type="ECO:0000256" key="3">
    <source>
        <dbReference type="ARBA" id="ARBA00023163"/>
    </source>
</evidence>
<feature type="coiled-coil region" evidence="5">
    <location>
        <begin position="84"/>
        <end position="111"/>
    </location>
</feature>
<reference evidence="9" key="2">
    <citation type="submission" date="2012-11" db="EMBL/GenBank/DDBJ databases">
        <authorList>
            <person name="Kuo A."/>
            <person name="Curtis B.A."/>
            <person name="Tanifuji G."/>
            <person name="Burki F."/>
            <person name="Gruber A."/>
            <person name="Irimia M."/>
            <person name="Maruyama S."/>
            <person name="Arias M.C."/>
            <person name="Ball S.G."/>
            <person name="Gile G.H."/>
            <person name="Hirakawa Y."/>
            <person name="Hopkins J.F."/>
            <person name="Rensing S.A."/>
            <person name="Schmutz J."/>
            <person name="Symeonidi A."/>
            <person name="Elias M."/>
            <person name="Eveleigh R.J."/>
            <person name="Herman E.K."/>
            <person name="Klute M.J."/>
            <person name="Nakayama T."/>
            <person name="Obornik M."/>
            <person name="Reyes-Prieto A."/>
            <person name="Armbrust E.V."/>
            <person name="Aves S.J."/>
            <person name="Beiko R.G."/>
            <person name="Coutinho P."/>
            <person name="Dacks J.B."/>
            <person name="Durnford D.G."/>
            <person name="Fast N.M."/>
            <person name="Green B.R."/>
            <person name="Grisdale C."/>
            <person name="Hempe F."/>
            <person name="Henrissat B."/>
            <person name="Hoppner M.P."/>
            <person name="Ishida K.-I."/>
            <person name="Kim E."/>
            <person name="Koreny L."/>
            <person name="Kroth P.G."/>
            <person name="Liu Y."/>
            <person name="Malik S.-B."/>
            <person name="Maier U.G."/>
            <person name="McRose D."/>
            <person name="Mock T."/>
            <person name="Neilson J.A."/>
            <person name="Onodera N.T."/>
            <person name="Poole A.M."/>
            <person name="Pritham E.J."/>
            <person name="Richards T.A."/>
            <person name="Rocap G."/>
            <person name="Roy S.W."/>
            <person name="Sarai C."/>
            <person name="Schaack S."/>
            <person name="Shirato S."/>
            <person name="Slamovits C.H."/>
            <person name="Spencer D.F."/>
            <person name="Suzuki S."/>
            <person name="Worden A.Z."/>
            <person name="Zauner S."/>
            <person name="Barry K."/>
            <person name="Bell C."/>
            <person name="Bharti A.K."/>
            <person name="Crow J.A."/>
            <person name="Grimwood J."/>
            <person name="Kramer R."/>
            <person name="Lindquist E."/>
            <person name="Lucas S."/>
            <person name="Salamov A."/>
            <person name="McFadden G.I."/>
            <person name="Lane C.E."/>
            <person name="Keeling P.J."/>
            <person name="Gray M.W."/>
            <person name="Grigoriev I.V."/>
            <person name="Archibald J.M."/>
        </authorList>
    </citation>
    <scope>NUCLEOTIDE SEQUENCE</scope>
    <source>
        <strain evidence="9">CCMP2712</strain>
    </source>
</reference>
<dbReference type="EnsemblProtists" id="EKX33670">
    <property type="protein sequence ID" value="EKX33670"/>
    <property type="gene ID" value="GUITHDRAFT_120118"/>
</dbReference>
<evidence type="ECO:0000256" key="2">
    <source>
        <dbReference type="ARBA" id="ARBA00023125"/>
    </source>
</evidence>
<evidence type="ECO:0000313" key="9">
    <source>
        <dbReference type="Proteomes" id="UP000011087"/>
    </source>
</evidence>
<evidence type="ECO:0000256" key="5">
    <source>
        <dbReference type="SAM" id="Coils"/>
    </source>
</evidence>
<reference evidence="7 9" key="1">
    <citation type="journal article" date="2012" name="Nature">
        <title>Algal genomes reveal evolutionary mosaicism and the fate of nucleomorphs.</title>
        <authorList>
            <consortium name="DOE Joint Genome Institute"/>
            <person name="Curtis B.A."/>
            <person name="Tanifuji G."/>
            <person name="Burki F."/>
            <person name="Gruber A."/>
            <person name="Irimia M."/>
            <person name="Maruyama S."/>
            <person name="Arias M.C."/>
            <person name="Ball S.G."/>
            <person name="Gile G.H."/>
            <person name="Hirakawa Y."/>
            <person name="Hopkins J.F."/>
            <person name="Kuo A."/>
            <person name="Rensing S.A."/>
            <person name="Schmutz J."/>
            <person name="Symeonidi A."/>
            <person name="Elias M."/>
            <person name="Eveleigh R.J."/>
            <person name="Herman E.K."/>
            <person name="Klute M.J."/>
            <person name="Nakayama T."/>
            <person name="Obornik M."/>
            <person name="Reyes-Prieto A."/>
            <person name="Armbrust E.V."/>
            <person name="Aves S.J."/>
            <person name="Beiko R.G."/>
            <person name="Coutinho P."/>
            <person name="Dacks J.B."/>
            <person name="Durnford D.G."/>
            <person name="Fast N.M."/>
            <person name="Green B.R."/>
            <person name="Grisdale C.J."/>
            <person name="Hempel F."/>
            <person name="Henrissat B."/>
            <person name="Hoppner M.P."/>
            <person name="Ishida K."/>
            <person name="Kim E."/>
            <person name="Koreny L."/>
            <person name="Kroth P.G."/>
            <person name="Liu Y."/>
            <person name="Malik S.B."/>
            <person name="Maier U.G."/>
            <person name="McRose D."/>
            <person name="Mock T."/>
            <person name="Neilson J.A."/>
            <person name="Onodera N.T."/>
            <person name="Poole A.M."/>
            <person name="Pritham E.J."/>
            <person name="Richards T.A."/>
            <person name="Rocap G."/>
            <person name="Roy S.W."/>
            <person name="Sarai C."/>
            <person name="Schaack S."/>
            <person name="Shirato S."/>
            <person name="Slamovits C.H."/>
            <person name="Spencer D.F."/>
            <person name="Suzuki S."/>
            <person name="Worden A.Z."/>
            <person name="Zauner S."/>
            <person name="Barry K."/>
            <person name="Bell C."/>
            <person name="Bharti A.K."/>
            <person name="Crow J.A."/>
            <person name="Grimwood J."/>
            <person name="Kramer R."/>
            <person name="Lindquist E."/>
            <person name="Lucas S."/>
            <person name="Salamov A."/>
            <person name="McFadden G.I."/>
            <person name="Lane C.E."/>
            <person name="Keeling P.J."/>
            <person name="Gray M.W."/>
            <person name="Grigoriev I.V."/>
            <person name="Archibald J.M."/>
        </authorList>
    </citation>
    <scope>NUCLEOTIDE SEQUENCE</scope>
    <source>
        <strain evidence="7 9">CCMP2712</strain>
    </source>
</reference>
<organism evidence="7">
    <name type="scientific">Guillardia theta (strain CCMP2712)</name>
    <name type="common">Cryptophyte</name>
    <dbReference type="NCBI Taxonomy" id="905079"/>
    <lineage>
        <taxon>Eukaryota</taxon>
        <taxon>Cryptophyceae</taxon>
        <taxon>Pyrenomonadales</taxon>
        <taxon>Geminigeraceae</taxon>
        <taxon>Guillardia</taxon>
    </lineage>
</organism>
<dbReference type="GeneID" id="17290410"/>
<evidence type="ECO:0000256" key="4">
    <source>
        <dbReference type="ARBA" id="ARBA00023242"/>
    </source>
</evidence>
<keyword evidence="1" id="KW-0805">Transcription regulation</keyword>
<keyword evidence="9" id="KW-1185">Reference proteome</keyword>
<dbReference type="AlphaFoldDB" id="L1ICV6"/>
<keyword evidence="2" id="KW-0238">DNA-binding</keyword>
<protein>
    <recommendedName>
        <fullName evidence="6">RWP-RK domain-containing protein</fullName>
    </recommendedName>
</protein>
<dbReference type="PROSITE" id="PS51519">
    <property type="entry name" value="RWP_RK"/>
    <property type="match status" value="1"/>
</dbReference>